<feature type="region of interest" description="Disordered" evidence="1">
    <location>
        <begin position="29"/>
        <end position="52"/>
    </location>
</feature>
<sequence length="206" mass="23612">MESESRVIVIEQLISRLMKQMEMHLNHLSLPHSSTSSHSTSEDANKETGGCKGNHETNNFTCQHRLNLPNTMTNATSSSRETATTSDDVNMDTLVYCCDFQTNLLIYLPHFLYWAFMCPFEDVVERCRGVLHKLEQHLNIPISNVEPPIPIPSLYLNIITGDASTKLDVNYFALPYKADKTSQRLFQKTFVVFGQLNFFFKKKNKK</sequence>
<reference evidence="2 3" key="1">
    <citation type="journal article" date="2013" name="Curr. Biol.">
        <title>The Genome of the Foraminiferan Reticulomyxa filosa.</title>
        <authorList>
            <person name="Glockner G."/>
            <person name="Hulsmann N."/>
            <person name="Schleicher M."/>
            <person name="Noegel A.A."/>
            <person name="Eichinger L."/>
            <person name="Gallinger C."/>
            <person name="Pawlowski J."/>
            <person name="Sierra R."/>
            <person name="Euteneuer U."/>
            <person name="Pillet L."/>
            <person name="Moustafa A."/>
            <person name="Platzer M."/>
            <person name="Groth M."/>
            <person name="Szafranski K."/>
            <person name="Schliwa M."/>
        </authorList>
    </citation>
    <scope>NUCLEOTIDE SEQUENCE [LARGE SCALE GENOMIC DNA]</scope>
</reference>
<evidence type="ECO:0000313" key="3">
    <source>
        <dbReference type="Proteomes" id="UP000023152"/>
    </source>
</evidence>
<gene>
    <name evidence="2" type="ORF">RFI_05951</name>
</gene>
<feature type="compositionally biased region" description="Low complexity" evidence="1">
    <location>
        <begin position="29"/>
        <end position="39"/>
    </location>
</feature>
<evidence type="ECO:0000313" key="2">
    <source>
        <dbReference type="EMBL" id="ETO31168.1"/>
    </source>
</evidence>
<proteinExistence type="predicted"/>
<dbReference type="EMBL" id="ASPP01005104">
    <property type="protein sequence ID" value="ETO31168.1"/>
    <property type="molecule type" value="Genomic_DNA"/>
</dbReference>
<evidence type="ECO:0000256" key="1">
    <source>
        <dbReference type="SAM" id="MobiDB-lite"/>
    </source>
</evidence>
<dbReference type="AlphaFoldDB" id="X6NZ56"/>
<dbReference type="Proteomes" id="UP000023152">
    <property type="component" value="Unassembled WGS sequence"/>
</dbReference>
<name>X6NZ56_RETFI</name>
<protein>
    <submittedName>
        <fullName evidence="2">Uncharacterized protein</fullName>
    </submittedName>
</protein>
<comment type="caution">
    <text evidence="2">The sequence shown here is derived from an EMBL/GenBank/DDBJ whole genome shotgun (WGS) entry which is preliminary data.</text>
</comment>
<accession>X6NZ56</accession>
<keyword evidence="3" id="KW-1185">Reference proteome</keyword>
<organism evidence="2 3">
    <name type="scientific">Reticulomyxa filosa</name>
    <dbReference type="NCBI Taxonomy" id="46433"/>
    <lineage>
        <taxon>Eukaryota</taxon>
        <taxon>Sar</taxon>
        <taxon>Rhizaria</taxon>
        <taxon>Retaria</taxon>
        <taxon>Foraminifera</taxon>
        <taxon>Monothalamids</taxon>
        <taxon>Reticulomyxidae</taxon>
        <taxon>Reticulomyxa</taxon>
    </lineage>
</organism>